<reference evidence="8" key="2">
    <citation type="submission" date="2020-09" db="EMBL/GenBank/DDBJ databases">
        <authorList>
            <person name="Sun Q."/>
            <person name="Sedlacek I."/>
        </authorList>
    </citation>
    <scope>NUCLEOTIDE SEQUENCE</scope>
    <source>
        <strain evidence="8">CCM 7897</strain>
    </source>
</reference>
<accession>A0A917CLW4</accession>
<comment type="similarity">
    <text evidence="5">Belongs to the NtaA/SnaA/DszA monooxygenase family.</text>
</comment>
<feature type="domain" description="Luciferase-like" evidence="7">
    <location>
        <begin position="23"/>
        <end position="392"/>
    </location>
</feature>
<keyword evidence="1 6" id="KW-0285">Flavoprotein</keyword>
<evidence type="ECO:0000313" key="9">
    <source>
        <dbReference type="Proteomes" id="UP000606044"/>
    </source>
</evidence>
<keyword evidence="2 6" id="KW-0288">FMN</keyword>
<dbReference type="RefSeq" id="WP_188584316.1">
    <property type="nucleotide sequence ID" value="NZ_BMCT01000017.1"/>
</dbReference>
<keyword evidence="4 8" id="KW-0503">Monooxygenase</keyword>
<dbReference type="GO" id="GO:0004497">
    <property type="term" value="F:monooxygenase activity"/>
    <property type="evidence" value="ECO:0007669"/>
    <property type="project" value="UniProtKB-KW"/>
</dbReference>
<feature type="binding site" evidence="6">
    <location>
        <position position="58"/>
    </location>
    <ligand>
        <name>FMN</name>
        <dbReference type="ChEBI" id="CHEBI:58210"/>
    </ligand>
</feature>
<dbReference type="InterPro" id="IPR011251">
    <property type="entry name" value="Luciferase-like_dom"/>
</dbReference>
<keyword evidence="3" id="KW-0560">Oxidoreductase</keyword>
<organism evidence="8 9">
    <name type="scientific">Azorhizobium oxalatiphilum</name>
    <dbReference type="NCBI Taxonomy" id="980631"/>
    <lineage>
        <taxon>Bacteria</taxon>
        <taxon>Pseudomonadati</taxon>
        <taxon>Pseudomonadota</taxon>
        <taxon>Alphaproteobacteria</taxon>
        <taxon>Hyphomicrobiales</taxon>
        <taxon>Xanthobacteraceae</taxon>
        <taxon>Azorhizobium</taxon>
    </lineage>
</organism>
<dbReference type="AlphaFoldDB" id="A0A917CLW4"/>
<dbReference type="InterPro" id="IPR016215">
    <property type="entry name" value="NTA_MOA"/>
</dbReference>
<reference evidence="8" key="1">
    <citation type="journal article" date="2014" name="Int. J. Syst. Evol. Microbiol.">
        <title>Complete genome sequence of Corynebacterium casei LMG S-19264T (=DSM 44701T), isolated from a smear-ripened cheese.</title>
        <authorList>
            <consortium name="US DOE Joint Genome Institute (JGI-PGF)"/>
            <person name="Walter F."/>
            <person name="Albersmeier A."/>
            <person name="Kalinowski J."/>
            <person name="Ruckert C."/>
        </authorList>
    </citation>
    <scope>NUCLEOTIDE SEQUENCE</scope>
    <source>
        <strain evidence="8">CCM 7897</strain>
    </source>
</reference>
<protein>
    <submittedName>
        <fullName evidence="8">Monooxygenase</fullName>
    </submittedName>
</protein>
<dbReference type="PANTHER" id="PTHR30011">
    <property type="entry name" value="ALKANESULFONATE MONOOXYGENASE-RELATED"/>
    <property type="match status" value="1"/>
</dbReference>
<feature type="binding site" evidence="6">
    <location>
        <position position="230"/>
    </location>
    <ligand>
        <name>FMN</name>
        <dbReference type="ChEBI" id="CHEBI:58210"/>
    </ligand>
</feature>
<keyword evidence="9" id="KW-1185">Reference proteome</keyword>
<evidence type="ECO:0000259" key="7">
    <source>
        <dbReference type="Pfam" id="PF00296"/>
    </source>
</evidence>
<evidence type="ECO:0000256" key="4">
    <source>
        <dbReference type="ARBA" id="ARBA00023033"/>
    </source>
</evidence>
<dbReference type="PANTHER" id="PTHR30011:SF16">
    <property type="entry name" value="C2H2 FINGER DOMAIN TRANSCRIPTION FACTOR (EUROFUNG)-RELATED"/>
    <property type="match status" value="1"/>
</dbReference>
<dbReference type="SUPFAM" id="SSF51679">
    <property type="entry name" value="Bacterial luciferase-like"/>
    <property type="match status" value="1"/>
</dbReference>
<dbReference type="PIRSF" id="PIRSF000337">
    <property type="entry name" value="NTA_MOA"/>
    <property type="match status" value="1"/>
</dbReference>
<gene>
    <name evidence="8" type="ORF">GCM10007301_57340</name>
</gene>
<feature type="binding site" evidence="6">
    <location>
        <position position="158"/>
    </location>
    <ligand>
        <name>FMN</name>
        <dbReference type="ChEBI" id="CHEBI:58210"/>
    </ligand>
</feature>
<dbReference type="Pfam" id="PF00296">
    <property type="entry name" value="Bac_luciferase"/>
    <property type="match status" value="1"/>
</dbReference>
<dbReference type="EMBL" id="BMCT01000017">
    <property type="protein sequence ID" value="GGF89977.1"/>
    <property type="molecule type" value="Genomic_DNA"/>
</dbReference>
<dbReference type="Gene3D" id="3.20.20.30">
    <property type="entry name" value="Luciferase-like domain"/>
    <property type="match status" value="1"/>
</dbReference>
<evidence type="ECO:0000256" key="5">
    <source>
        <dbReference type="ARBA" id="ARBA00033748"/>
    </source>
</evidence>
<evidence type="ECO:0000256" key="2">
    <source>
        <dbReference type="ARBA" id="ARBA00022643"/>
    </source>
</evidence>
<dbReference type="GO" id="GO:0016705">
    <property type="term" value="F:oxidoreductase activity, acting on paired donors, with incorporation or reduction of molecular oxygen"/>
    <property type="evidence" value="ECO:0007669"/>
    <property type="project" value="InterPro"/>
</dbReference>
<evidence type="ECO:0000256" key="1">
    <source>
        <dbReference type="ARBA" id="ARBA00022630"/>
    </source>
</evidence>
<dbReference type="NCBIfam" id="TIGR03860">
    <property type="entry name" value="FMN_nitrolo"/>
    <property type="match status" value="1"/>
</dbReference>
<evidence type="ECO:0000313" key="8">
    <source>
        <dbReference type="EMBL" id="GGF89977.1"/>
    </source>
</evidence>
<sequence length="463" mass="50134">MAGEIRFNAFAMNCVGHQSPGLWRHPQDRTAQYNRLPYWLDLARILERGLFDGLFLADVLGVYDVYGGSPDAALRHATQVPVNDPMLIVPAMAAVTRNLGFGVTSTLSYEPPYPFARRMSTLDHLTEGRVGWNIVTGYLNSAAKGMGLAGQRPHDDRYDVADDYMEVVYKLWEGSWEEGAAVRDAAAGVFTDPARVHRVIHQGPHYALDAIHLAEPSPQRTPVLYQAGTSPRGRAFAGRHAEAVFVSGPSVQVIAPRVAALRQALADSGRAPDAVRVFAMTTIIVGETTAAARAKLEDYRRYASPEGALTLYSGWSGVDFSDYALDQQVRHITNEAGRTAMDNMTRADPNRVWTVGEVAEHVGIGGVGPVFVGDPVEVADALEGFVEATGVDGFNLAFAVSPGSYEDIADLVVPELQKRGRYKRAYTPGTLREKLFGAGAHLSAPHPAVSFRHAPGRAARAAE</sequence>
<feature type="binding site" evidence="6">
    <location>
        <position position="154"/>
    </location>
    <ligand>
        <name>FMN</name>
        <dbReference type="ChEBI" id="CHEBI:58210"/>
    </ligand>
</feature>
<dbReference type="Proteomes" id="UP000606044">
    <property type="component" value="Unassembled WGS sequence"/>
</dbReference>
<evidence type="ECO:0000256" key="3">
    <source>
        <dbReference type="ARBA" id="ARBA00023002"/>
    </source>
</evidence>
<dbReference type="InterPro" id="IPR036661">
    <property type="entry name" value="Luciferase-like_sf"/>
</dbReference>
<name>A0A917CLW4_9HYPH</name>
<evidence type="ECO:0000256" key="6">
    <source>
        <dbReference type="PIRSR" id="PIRSR000337-1"/>
    </source>
</evidence>
<dbReference type="InterPro" id="IPR051260">
    <property type="entry name" value="Diverse_substr_monoxygenases"/>
</dbReference>
<feature type="binding site" evidence="6">
    <location>
        <position position="104"/>
    </location>
    <ligand>
        <name>FMN</name>
        <dbReference type="ChEBI" id="CHEBI:58210"/>
    </ligand>
</feature>
<proteinExistence type="inferred from homology"/>
<comment type="caution">
    <text evidence="8">The sequence shown here is derived from an EMBL/GenBank/DDBJ whole genome shotgun (WGS) entry which is preliminary data.</text>
</comment>